<proteinExistence type="predicted"/>
<dbReference type="EMBL" id="BAAAUX010000005">
    <property type="protein sequence ID" value="GAA2780163.1"/>
    <property type="molecule type" value="Genomic_DNA"/>
</dbReference>
<reference evidence="1 2" key="1">
    <citation type="journal article" date="2019" name="Int. J. Syst. Evol. Microbiol.">
        <title>The Global Catalogue of Microorganisms (GCM) 10K type strain sequencing project: providing services to taxonomists for standard genome sequencing and annotation.</title>
        <authorList>
            <consortium name="The Broad Institute Genomics Platform"/>
            <consortium name="The Broad Institute Genome Sequencing Center for Infectious Disease"/>
            <person name="Wu L."/>
            <person name="Ma J."/>
        </authorList>
    </citation>
    <scope>NUCLEOTIDE SEQUENCE [LARGE SCALE GENOMIC DNA]</scope>
    <source>
        <strain evidence="1 2">JCM 9383</strain>
    </source>
</reference>
<evidence type="ECO:0000313" key="2">
    <source>
        <dbReference type="Proteomes" id="UP001500979"/>
    </source>
</evidence>
<keyword evidence="2" id="KW-1185">Reference proteome</keyword>
<evidence type="ECO:0008006" key="3">
    <source>
        <dbReference type="Google" id="ProtNLM"/>
    </source>
</evidence>
<dbReference type="Proteomes" id="UP001500979">
    <property type="component" value="Unassembled WGS sequence"/>
</dbReference>
<dbReference type="RefSeq" id="WP_344678434.1">
    <property type="nucleotide sequence ID" value="NZ_BAAAUX010000005.1"/>
</dbReference>
<dbReference type="Pfam" id="PF10824">
    <property type="entry name" value="T7SS_ESX_EspC"/>
    <property type="match status" value="1"/>
</dbReference>
<dbReference type="InterPro" id="IPR022536">
    <property type="entry name" value="EspC"/>
</dbReference>
<organism evidence="1 2">
    <name type="scientific">Saccharopolyspora taberi</name>
    <dbReference type="NCBI Taxonomy" id="60895"/>
    <lineage>
        <taxon>Bacteria</taxon>
        <taxon>Bacillati</taxon>
        <taxon>Actinomycetota</taxon>
        <taxon>Actinomycetes</taxon>
        <taxon>Pseudonocardiales</taxon>
        <taxon>Pseudonocardiaceae</taxon>
        <taxon>Saccharopolyspora</taxon>
    </lineage>
</organism>
<comment type="caution">
    <text evidence="1">The sequence shown here is derived from an EMBL/GenBank/DDBJ whole genome shotgun (WGS) entry which is preliminary data.</text>
</comment>
<accession>A0ABN3V8K1</accession>
<sequence length="105" mass="11003">MSDGFRADVPVIKEHSGKVQGIAEKVKAAQGAAQTTMDSNAFGIFGQFLAAQCIAQGEMTKSAIESGAKAMESIKKALDDTAADYEATDQESSAIIKEVENGFAK</sequence>
<gene>
    <name evidence="1" type="ORF">GCM10010470_12450</name>
</gene>
<name>A0ABN3V8K1_9PSEU</name>
<evidence type="ECO:0000313" key="1">
    <source>
        <dbReference type="EMBL" id="GAA2780163.1"/>
    </source>
</evidence>
<protein>
    <recommendedName>
        <fullName evidence="3">Excreted virulence factor EspC, type VII ESX diderm</fullName>
    </recommendedName>
</protein>